<feature type="site" description="Important for catalytic activity" evidence="3">
    <location>
        <position position="145"/>
    </location>
</feature>
<dbReference type="Gene3D" id="1.10.1040.10">
    <property type="entry name" value="N-(1-d-carboxylethyl)-l-norvaline Dehydrogenase, domain 2"/>
    <property type="match status" value="1"/>
</dbReference>
<dbReference type="Gene3D" id="3.40.50.720">
    <property type="entry name" value="NAD(P)-binding Rossmann-like Domain"/>
    <property type="match status" value="1"/>
</dbReference>
<dbReference type="PANTHER" id="PTHR48075">
    <property type="entry name" value="3-HYDROXYACYL-COA DEHYDROGENASE FAMILY PROTEIN"/>
    <property type="match status" value="1"/>
</dbReference>
<feature type="region of interest" description="Disordered" evidence="4">
    <location>
        <begin position="279"/>
        <end position="299"/>
    </location>
</feature>
<evidence type="ECO:0000259" key="6">
    <source>
        <dbReference type="Pfam" id="PF02737"/>
    </source>
</evidence>
<dbReference type="InterPro" id="IPR008927">
    <property type="entry name" value="6-PGluconate_DH-like_C_sf"/>
</dbReference>
<dbReference type="InterPro" id="IPR022694">
    <property type="entry name" value="3-OHacyl-CoA_DH"/>
</dbReference>
<feature type="domain" description="3-hydroxyacyl-CoA dehydrogenase NAD binding" evidence="6">
    <location>
        <begin position="14"/>
        <end position="185"/>
    </location>
</feature>
<comment type="similarity">
    <text evidence="1">Belongs to the 3-hydroxyacyl-CoA dehydrogenase family.</text>
</comment>
<dbReference type="Pfam" id="PF00725">
    <property type="entry name" value="3HCDH"/>
    <property type="match status" value="1"/>
</dbReference>
<protein>
    <submittedName>
        <fullName evidence="7">NAD(P)-binding protein</fullName>
    </submittedName>
</protein>
<proteinExistence type="inferred from homology"/>
<accession>A0A6A6RI39</accession>
<gene>
    <name evidence="7" type="ORF">P280DRAFT_474403</name>
</gene>
<dbReference type="PIRSF" id="PIRSF000105">
    <property type="entry name" value="HCDH"/>
    <property type="match status" value="1"/>
</dbReference>
<organism evidence="7 8">
    <name type="scientific">Massarina eburnea CBS 473.64</name>
    <dbReference type="NCBI Taxonomy" id="1395130"/>
    <lineage>
        <taxon>Eukaryota</taxon>
        <taxon>Fungi</taxon>
        <taxon>Dikarya</taxon>
        <taxon>Ascomycota</taxon>
        <taxon>Pezizomycotina</taxon>
        <taxon>Dothideomycetes</taxon>
        <taxon>Pleosporomycetidae</taxon>
        <taxon>Pleosporales</taxon>
        <taxon>Massarineae</taxon>
        <taxon>Massarinaceae</taxon>
        <taxon>Massarina</taxon>
    </lineage>
</organism>
<dbReference type="Pfam" id="PF02737">
    <property type="entry name" value="3HCDH_N"/>
    <property type="match status" value="1"/>
</dbReference>
<feature type="domain" description="3-hydroxyacyl-CoA dehydrogenase C-terminal" evidence="5">
    <location>
        <begin position="191"/>
        <end position="286"/>
    </location>
</feature>
<dbReference type="InterPro" id="IPR013328">
    <property type="entry name" value="6PGD_dom2"/>
</dbReference>
<dbReference type="InterPro" id="IPR006176">
    <property type="entry name" value="3-OHacyl-CoA_DH_NAD-bd"/>
</dbReference>
<dbReference type="AlphaFoldDB" id="A0A6A6RI39"/>
<reference evidence="7" key="1">
    <citation type="journal article" date="2020" name="Stud. Mycol.">
        <title>101 Dothideomycetes genomes: a test case for predicting lifestyles and emergence of pathogens.</title>
        <authorList>
            <person name="Haridas S."/>
            <person name="Albert R."/>
            <person name="Binder M."/>
            <person name="Bloem J."/>
            <person name="Labutti K."/>
            <person name="Salamov A."/>
            <person name="Andreopoulos B."/>
            <person name="Baker S."/>
            <person name="Barry K."/>
            <person name="Bills G."/>
            <person name="Bluhm B."/>
            <person name="Cannon C."/>
            <person name="Castanera R."/>
            <person name="Culley D."/>
            <person name="Daum C."/>
            <person name="Ezra D."/>
            <person name="Gonzalez J."/>
            <person name="Henrissat B."/>
            <person name="Kuo A."/>
            <person name="Liang C."/>
            <person name="Lipzen A."/>
            <person name="Lutzoni F."/>
            <person name="Magnuson J."/>
            <person name="Mondo S."/>
            <person name="Nolan M."/>
            <person name="Ohm R."/>
            <person name="Pangilinan J."/>
            <person name="Park H.-J."/>
            <person name="Ramirez L."/>
            <person name="Alfaro M."/>
            <person name="Sun H."/>
            <person name="Tritt A."/>
            <person name="Yoshinaga Y."/>
            <person name="Zwiers L.-H."/>
            <person name="Turgeon B."/>
            <person name="Goodwin S."/>
            <person name="Spatafora J."/>
            <person name="Crous P."/>
            <person name="Grigoriev I."/>
        </authorList>
    </citation>
    <scope>NUCLEOTIDE SEQUENCE</scope>
    <source>
        <strain evidence="7">CBS 473.64</strain>
    </source>
</reference>
<dbReference type="InterPro" id="IPR006108">
    <property type="entry name" value="3HC_DH_C"/>
</dbReference>
<evidence type="ECO:0000256" key="1">
    <source>
        <dbReference type="ARBA" id="ARBA00009463"/>
    </source>
</evidence>
<dbReference type="SUPFAM" id="SSF48179">
    <property type="entry name" value="6-phosphogluconate dehydrogenase C-terminal domain-like"/>
    <property type="match status" value="1"/>
</dbReference>
<keyword evidence="8" id="KW-1185">Reference proteome</keyword>
<evidence type="ECO:0000259" key="5">
    <source>
        <dbReference type="Pfam" id="PF00725"/>
    </source>
</evidence>
<name>A0A6A6RI39_9PLEO</name>
<dbReference type="GO" id="GO:0070403">
    <property type="term" value="F:NAD+ binding"/>
    <property type="evidence" value="ECO:0007669"/>
    <property type="project" value="InterPro"/>
</dbReference>
<dbReference type="GO" id="GO:0006631">
    <property type="term" value="P:fatty acid metabolic process"/>
    <property type="evidence" value="ECO:0007669"/>
    <property type="project" value="InterPro"/>
</dbReference>
<dbReference type="PANTHER" id="PTHR48075:SF10">
    <property type="entry name" value="DEHYDROGENASE, PUTATIVE (AFU_ORTHOLOGUE AFUA_5G10070)-RELATED"/>
    <property type="match status" value="1"/>
</dbReference>
<dbReference type="OrthoDB" id="5958943at2759"/>
<evidence type="ECO:0000313" key="8">
    <source>
        <dbReference type="Proteomes" id="UP000799753"/>
    </source>
</evidence>
<evidence type="ECO:0000256" key="2">
    <source>
        <dbReference type="ARBA" id="ARBA00023002"/>
    </source>
</evidence>
<dbReference type="InterPro" id="IPR036291">
    <property type="entry name" value="NAD(P)-bd_dom_sf"/>
</dbReference>
<dbReference type="Proteomes" id="UP000799753">
    <property type="component" value="Unassembled WGS sequence"/>
</dbReference>
<keyword evidence="2" id="KW-0560">Oxidoreductase</keyword>
<sequence>MSWQPPINYENRPVAILGAGVLGRRIACTWAAAGYRVHVRDPSADQRAQCLQYFNENRETYEQKTSSSTTGPIDVFEDLESAIANAWLVIEAVPEKLELKISTFAALEASAPEDAILASNSSSYKSSEMLASVSEATKHRILNVHYYMPPTNMVTELMTCQFTSPSIFPFLSSRLRETGALPYVARKESTGFIFNRLWAAVKRETLTILSEGVSTPEEIDELWTEMFINGKSKPCTLMDKVGLDTVSLIEQHYINERGLDGAHTVEYLKREFLDQGKLGNKSEKGGLYPPKYTEGGEQQ</sequence>
<evidence type="ECO:0000313" key="7">
    <source>
        <dbReference type="EMBL" id="KAF2634815.1"/>
    </source>
</evidence>
<dbReference type="GO" id="GO:0016616">
    <property type="term" value="F:oxidoreductase activity, acting on the CH-OH group of donors, NAD or NADP as acceptor"/>
    <property type="evidence" value="ECO:0007669"/>
    <property type="project" value="InterPro"/>
</dbReference>
<evidence type="ECO:0000256" key="4">
    <source>
        <dbReference type="SAM" id="MobiDB-lite"/>
    </source>
</evidence>
<dbReference type="EMBL" id="MU006814">
    <property type="protein sequence ID" value="KAF2634815.1"/>
    <property type="molecule type" value="Genomic_DNA"/>
</dbReference>
<evidence type="ECO:0000256" key="3">
    <source>
        <dbReference type="PIRSR" id="PIRSR000105-1"/>
    </source>
</evidence>
<dbReference type="SUPFAM" id="SSF51735">
    <property type="entry name" value="NAD(P)-binding Rossmann-fold domains"/>
    <property type="match status" value="1"/>
</dbReference>